<dbReference type="Proteomes" id="UP000448292">
    <property type="component" value="Unassembled WGS sequence"/>
</dbReference>
<dbReference type="OrthoDB" id="9837587at2"/>
<evidence type="ECO:0000313" key="2">
    <source>
        <dbReference type="Proteomes" id="UP000448292"/>
    </source>
</evidence>
<accession>A0A7M3MCP1</accession>
<organism evidence="1 2">
    <name type="scientific">Oceanidesulfovibrio indonesiensis</name>
    <dbReference type="NCBI Taxonomy" id="54767"/>
    <lineage>
        <taxon>Bacteria</taxon>
        <taxon>Pseudomonadati</taxon>
        <taxon>Thermodesulfobacteriota</taxon>
        <taxon>Desulfovibrionia</taxon>
        <taxon>Desulfovibrionales</taxon>
        <taxon>Desulfovibrionaceae</taxon>
        <taxon>Oceanidesulfovibrio</taxon>
    </lineage>
</organism>
<gene>
    <name evidence="1" type="ORF">DPQ33_13015</name>
</gene>
<keyword evidence="2" id="KW-1185">Reference proteome</keyword>
<dbReference type="RefSeq" id="WP_144303663.1">
    <property type="nucleotide sequence ID" value="NZ_QMIE01000012.1"/>
</dbReference>
<sequence length="200" mass="22802">MPIRIFHSRSSRRIVSLVALVVCMIGAWPVHAQINMWEDEEGVLILDSRRAPRGREAMVLSDHEIETKPLPADADIEEFRRLYSHGASILNEILTDLRYNTFNPANRARLITFKNYLNIKAPDLNLPPGAQHRIASLRGAARVAGNMIEGQRDPDTINRLQAKSLFCDMLATKVRWDIWIMTYEAPIDIVDIDDSLCVQR</sequence>
<dbReference type="EMBL" id="QMIE01000012">
    <property type="protein sequence ID" value="TVM16235.1"/>
    <property type="molecule type" value="Genomic_DNA"/>
</dbReference>
<protein>
    <submittedName>
        <fullName evidence="1">Uncharacterized protein</fullName>
    </submittedName>
</protein>
<evidence type="ECO:0000313" key="1">
    <source>
        <dbReference type="EMBL" id="TVM16235.1"/>
    </source>
</evidence>
<proteinExistence type="predicted"/>
<comment type="caution">
    <text evidence="1">The sequence shown here is derived from an EMBL/GenBank/DDBJ whole genome shotgun (WGS) entry which is preliminary data.</text>
</comment>
<name>A0A7M3MCP1_9BACT</name>
<reference evidence="1 2" key="1">
    <citation type="submission" date="2018-06" db="EMBL/GenBank/DDBJ databases">
        <title>Complete genome of Desulfovibrio indonesiensis P37SLT.</title>
        <authorList>
            <person name="Crispim J.S."/>
            <person name="Vidigal P.M.P."/>
            <person name="Silva L.C.F."/>
            <person name="Laguardia C.N."/>
            <person name="Araujo L.C."/>
            <person name="Dias R.S."/>
            <person name="Sousa M.P."/>
            <person name="Paula S.O."/>
            <person name="Silva C."/>
        </authorList>
    </citation>
    <scope>NUCLEOTIDE SEQUENCE [LARGE SCALE GENOMIC DNA]</scope>
    <source>
        <strain evidence="1 2">P37SLT</strain>
    </source>
</reference>
<dbReference type="AlphaFoldDB" id="A0A7M3MCP1"/>